<evidence type="ECO:0000256" key="4">
    <source>
        <dbReference type="ARBA" id="ARBA00023004"/>
    </source>
</evidence>
<evidence type="ECO:0000256" key="6">
    <source>
        <dbReference type="ARBA" id="ARBA00058094"/>
    </source>
</evidence>
<dbReference type="PANTHER" id="PTHR42961">
    <property type="entry name" value="IRON-SULFUR PROTEIN NUBPL"/>
    <property type="match status" value="1"/>
</dbReference>
<organism evidence="10 11">
    <name type="scientific">Thermocladium modestius</name>
    <dbReference type="NCBI Taxonomy" id="62609"/>
    <lineage>
        <taxon>Archaea</taxon>
        <taxon>Thermoproteota</taxon>
        <taxon>Thermoprotei</taxon>
        <taxon>Thermoproteales</taxon>
        <taxon>Thermoproteaceae</taxon>
        <taxon>Thermocladium</taxon>
    </lineage>
</organism>
<evidence type="ECO:0000256" key="7">
    <source>
        <dbReference type="ARBA" id="ARBA00074706"/>
    </source>
</evidence>
<dbReference type="GO" id="GO:0046872">
    <property type="term" value="F:metal ion binding"/>
    <property type="evidence" value="ECO:0007669"/>
    <property type="project" value="UniProtKB-KW"/>
</dbReference>
<evidence type="ECO:0000256" key="9">
    <source>
        <dbReference type="SAM" id="MobiDB-lite"/>
    </source>
</evidence>
<reference evidence="10" key="1">
    <citation type="journal article" date="2014" name="Int. J. Syst. Evol. Microbiol.">
        <title>Complete genome sequence of Corynebacterium casei LMG S-19264T (=DSM 44701T), isolated from a smear-ripened cheese.</title>
        <authorList>
            <consortium name="US DOE Joint Genome Institute (JGI-PGF)"/>
            <person name="Walter F."/>
            <person name="Albersmeier A."/>
            <person name="Kalinowski J."/>
            <person name="Ruckert C."/>
        </authorList>
    </citation>
    <scope>NUCLEOTIDE SEQUENCE</scope>
    <source>
        <strain evidence="10">JCM 10088</strain>
    </source>
</reference>
<comment type="function">
    <text evidence="6 8">Binds and transfers iron-sulfur (Fe-S) clusters to target apoproteins. Can hydrolyze ATP.</text>
</comment>
<dbReference type="Pfam" id="PF10609">
    <property type="entry name" value="ParA"/>
    <property type="match status" value="1"/>
</dbReference>
<name>A0A830GV35_9CREN</name>
<dbReference type="Proteomes" id="UP000610960">
    <property type="component" value="Unassembled WGS sequence"/>
</dbReference>
<dbReference type="InterPro" id="IPR033756">
    <property type="entry name" value="YlxH/NBP35"/>
</dbReference>
<keyword evidence="5 8" id="KW-0411">Iron-sulfur</keyword>
<feature type="region of interest" description="Disordered" evidence="9">
    <location>
        <begin position="1"/>
        <end position="20"/>
    </location>
</feature>
<protein>
    <recommendedName>
        <fullName evidence="7 8">Iron-sulfur cluster carrier protein</fullName>
    </recommendedName>
</protein>
<evidence type="ECO:0000313" key="11">
    <source>
        <dbReference type="Proteomes" id="UP000610960"/>
    </source>
</evidence>
<reference evidence="10" key="2">
    <citation type="submission" date="2020-09" db="EMBL/GenBank/DDBJ databases">
        <authorList>
            <person name="Sun Q."/>
            <person name="Ohkuma M."/>
        </authorList>
    </citation>
    <scope>NUCLEOTIDE SEQUENCE</scope>
    <source>
        <strain evidence="10">JCM 10088</strain>
    </source>
</reference>
<keyword evidence="11" id="KW-1185">Reference proteome</keyword>
<dbReference type="InterPro" id="IPR019591">
    <property type="entry name" value="Mrp/NBP35_ATP-bd"/>
</dbReference>
<evidence type="ECO:0000256" key="5">
    <source>
        <dbReference type="ARBA" id="ARBA00023014"/>
    </source>
</evidence>
<evidence type="ECO:0000256" key="1">
    <source>
        <dbReference type="ARBA" id="ARBA00022723"/>
    </source>
</evidence>
<dbReference type="EMBL" id="BMNL01000002">
    <property type="protein sequence ID" value="GGP20132.1"/>
    <property type="molecule type" value="Genomic_DNA"/>
</dbReference>
<dbReference type="OrthoDB" id="8297at2157"/>
<dbReference type="GO" id="GO:0051539">
    <property type="term" value="F:4 iron, 4 sulfur cluster binding"/>
    <property type="evidence" value="ECO:0007669"/>
    <property type="project" value="TreeGrafter"/>
</dbReference>
<keyword evidence="3 8" id="KW-0067">ATP-binding</keyword>
<dbReference type="HAMAP" id="MF_02040">
    <property type="entry name" value="Mrp_NBP35"/>
    <property type="match status" value="1"/>
</dbReference>
<gene>
    <name evidence="10" type="ORF">GCM10007981_06970</name>
</gene>
<comment type="similarity">
    <text evidence="8">Belongs to the Mrp/NBP35 ATP-binding proteins family.</text>
</comment>
<evidence type="ECO:0000256" key="3">
    <source>
        <dbReference type="ARBA" id="ARBA00022840"/>
    </source>
</evidence>
<feature type="binding site" evidence="8">
    <location>
        <begin position="42"/>
        <end position="49"/>
    </location>
    <ligand>
        <name>ATP</name>
        <dbReference type="ChEBI" id="CHEBI:30616"/>
    </ligand>
</feature>
<dbReference type="Gene3D" id="3.40.50.300">
    <property type="entry name" value="P-loop containing nucleotide triphosphate hydrolases"/>
    <property type="match status" value="1"/>
</dbReference>
<sequence length="310" mass="33516">MSNDRVHVNVQGQQGKPAPSAIKLSKTDSLKKVKMKIAVMSGKGGVGKSFVTMSLAVGFALRGLKVGVLDADIYGPTIPKLLGLTNTSLYLDDKRQVIIPAVGPLGIKVVSMDFLLPSEDTAVVWRGALVAKAVDDFLSNVDWGELDALLIDLPPGTGDAPLTMAQMLSDQMTGSVIVTIPSDVSMRIVKKSIDFSKKLKIPIIGIVENMCCFTCPESGKTYNIFGRGIGEEMAKQEGLQFLGRIPMDPRISEANDAGVPFLLKYPDIEAAQRVLEIVDKILEENKDKLSGQQRKTLSLMKLPGEEEDQS</sequence>
<dbReference type="CDD" id="cd02037">
    <property type="entry name" value="Mrp_NBP35"/>
    <property type="match status" value="1"/>
</dbReference>
<dbReference type="GO" id="GO:0140663">
    <property type="term" value="F:ATP-dependent FeS chaperone activity"/>
    <property type="evidence" value="ECO:0007669"/>
    <property type="project" value="InterPro"/>
</dbReference>
<comment type="caution">
    <text evidence="10">The sequence shown here is derived from an EMBL/GenBank/DDBJ whole genome shotgun (WGS) entry which is preliminary data.</text>
</comment>
<dbReference type="GO" id="GO:0016226">
    <property type="term" value="P:iron-sulfur cluster assembly"/>
    <property type="evidence" value="ECO:0007669"/>
    <property type="project" value="InterPro"/>
</dbReference>
<dbReference type="SUPFAM" id="SSF52540">
    <property type="entry name" value="P-loop containing nucleoside triphosphate hydrolases"/>
    <property type="match status" value="1"/>
</dbReference>
<evidence type="ECO:0000313" key="10">
    <source>
        <dbReference type="EMBL" id="GGP20132.1"/>
    </source>
</evidence>
<accession>A0A830GV35</accession>
<comment type="subunit">
    <text evidence="8">Homodimer.</text>
</comment>
<keyword evidence="2 8" id="KW-0547">Nucleotide-binding</keyword>
<dbReference type="AlphaFoldDB" id="A0A830GV35"/>
<evidence type="ECO:0000256" key="2">
    <source>
        <dbReference type="ARBA" id="ARBA00022741"/>
    </source>
</evidence>
<dbReference type="InterPro" id="IPR044304">
    <property type="entry name" value="NUBPL-like"/>
</dbReference>
<keyword evidence="1 8" id="KW-0479">Metal-binding</keyword>
<dbReference type="InterPro" id="IPR027417">
    <property type="entry name" value="P-loop_NTPase"/>
</dbReference>
<dbReference type="GO" id="GO:0005524">
    <property type="term" value="F:ATP binding"/>
    <property type="evidence" value="ECO:0007669"/>
    <property type="project" value="UniProtKB-UniRule"/>
</dbReference>
<dbReference type="GO" id="GO:0016887">
    <property type="term" value="F:ATP hydrolysis activity"/>
    <property type="evidence" value="ECO:0007669"/>
    <property type="project" value="UniProtKB-UniRule"/>
</dbReference>
<dbReference type="FunFam" id="3.40.50.300:FF:001119">
    <property type="entry name" value="Iron-sulfur cluster carrier protein"/>
    <property type="match status" value="1"/>
</dbReference>
<dbReference type="PANTHER" id="PTHR42961:SF2">
    <property type="entry name" value="IRON-SULFUR PROTEIN NUBPL"/>
    <property type="match status" value="1"/>
</dbReference>
<proteinExistence type="inferred from homology"/>
<evidence type="ECO:0000256" key="8">
    <source>
        <dbReference type="HAMAP-Rule" id="MF_02040"/>
    </source>
</evidence>
<dbReference type="RefSeq" id="WP_188596069.1">
    <property type="nucleotide sequence ID" value="NZ_BMNL01000002.1"/>
</dbReference>
<keyword evidence="4 8" id="KW-0408">Iron</keyword>
<keyword evidence="8" id="KW-0378">Hydrolase</keyword>